<dbReference type="GO" id="GO:0015813">
    <property type="term" value="P:L-glutamate transmembrane transport"/>
    <property type="evidence" value="ECO:0007669"/>
    <property type="project" value="InterPro"/>
</dbReference>
<evidence type="ECO:0000313" key="2">
    <source>
        <dbReference type="EMBL" id="PZO97150.1"/>
    </source>
</evidence>
<keyword evidence="1" id="KW-0812">Transmembrane</keyword>
<dbReference type="GO" id="GO:0016020">
    <property type="term" value="C:membrane"/>
    <property type="evidence" value="ECO:0007669"/>
    <property type="project" value="InterPro"/>
</dbReference>
<evidence type="ECO:0000313" key="3">
    <source>
        <dbReference type="Proteomes" id="UP000249451"/>
    </source>
</evidence>
<evidence type="ECO:0000256" key="1">
    <source>
        <dbReference type="SAM" id="Phobius"/>
    </source>
</evidence>
<feature type="transmembrane region" description="Helical" evidence="1">
    <location>
        <begin position="416"/>
        <end position="437"/>
    </location>
</feature>
<protein>
    <submittedName>
        <fullName evidence="2">Sodium:glutamate symporter</fullName>
    </submittedName>
</protein>
<dbReference type="PANTHER" id="PTHR36178:SF1">
    <property type="entry name" value="SODIUM_GLUTAMATE SYMPORTER"/>
    <property type="match status" value="1"/>
</dbReference>
<feature type="transmembrane region" description="Helical" evidence="1">
    <location>
        <begin position="294"/>
        <end position="317"/>
    </location>
</feature>
<proteinExistence type="predicted"/>
<keyword evidence="1" id="KW-1133">Transmembrane helix</keyword>
<name>A0A2W5ARC6_9CORY</name>
<feature type="transmembrane region" description="Helical" evidence="1">
    <location>
        <begin position="232"/>
        <end position="250"/>
    </location>
</feature>
<accession>A0A2W5ARC6</accession>
<feature type="transmembrane region" description="Helical" evidence="1">
    <location>
        <begin position="262"/>
        <end position="282"/>
    </location>
</feature>
<dbReference type="EMBL" id="QFNY01000455">
    <property type="protein sequence ID" value="PZO97150.1"/>
    <property type="molecule type" value="Genomic_DNA"/>
</dbReference>
<dbReference type="GO" id="GO:0015501">
    <property type="term" value="F:glutamate:sodium symporter activity"/>
    <property type="evidence" value="ECO:0007669"/>
    <property type="project" value="InterPro"/>
</dbReference>
<feature type="transmembrane region" description="Helical" evidence="1">
    <location>
        <begin position="355"/>
        <end position="376"/>
    </location>
</feature>
<dbReference type="InterPro" id="IPR004445">
    <property type="entry name" value="GltS"/>
</dbReference>
<feature type="transmembrane region" description="Helical" evidence="1">
    <location>
        <begin position="6"/>
        <end position="25"/>
    </location>
</feature>
<sequence length="445" mass="47251">MDGFTPFDVVMDIGWISVLLIVGNLMRRFIPWFQKLLIPAPITAGLLGLLLGPNALGLIQFSEHFGDYATILIAVVFGALPFTMNFDAKVRQGARTMWSYSVGMYLGQWGFFALLGVLLFAPLFGTPDWFGIMLPVGFVGGFGVAAAVGGALDSAGMTEATSLGFTAAAVGMFSAIIGGVIFARWGSKRGHTNELPRLDQLPEEMRTGIISLPGQRPSVGRATTSPSSIEPIALHIAVLTVTIFLANILTNWINETFPALSFPLFAMAFLVGLAGVGALHLLKAPHYLDTKLMGSVSGASTDFLVAVGIASIIPAVVASYIVPLIILFLVGLAFCLFLFFYVAPRTFDHGWFERAVFGWGWATASVATGIAVLKIVDPEMRSGTLEEFGMAYVGFAPFEIAAAILAPIAIIAGLVWLFGGVALIAGLVMLIPPIIALKKSRAATS</sequence>
<feature type="transmembrane region" description="Helical" evidence="1">
    <location>
        <begin position="388"/>
        <end position="410"/>
    </location>
</feature>
<feature type="transmembrane region" description="Helical" evidence="1">
    <location>
        <begin position="324"/>
        <end position="343"/>
    </location>
</feature>
<feature type="transmembrane region" description="Helical" evidence="1">
    <location>
        <begin position="98"/>
        <end position="123"/>
    </location>
</feature>
<dbReference type="Pfam" id="PF03616">
    <property type="entry name" value="Glt_symporter"/>
    <property type="match status" value="1"/>
</dbReference>
<dbReference type="PANTHER" id="PTHR36178">
    <property type="entry name" value="SLR0625 PROTEIN"/>
    <property type="match status" value="1"/>
</dbReference>
<gene>
    <name evidence="2" type="ORF">DI609_13840</name>
</gene>
<dbReference type="AlphaFoldDB" id="A0A2W5ARC6"/>
<dbReference type="Proteomes" id="UP000249451">
    <property type="component" value="Unassembled WGS sequence"/>
</dbReference>
<feature type="transmembrane region" description="Helical" evidence="1">
    <location>
        <begin position="37"/>
        <end position="56"/>
    </location>
</feature>
<organism evidence="2 3">
    <name type="scientific">Corynebacterium urealyticum</name>
    <dbReference type="NCBI Taxonomy" id="43771"/>
    <lineage>
        <taxon>Bacteria</taxon>
        <taxon>Bacillati</taxon>
        <taxon>Actinomycetota</taxon>
        <taxon>Actinomycetes</taxon>
        <taxon>Mycobacteriales</taxon>
        <taxon>Corynebacteriaceae</taxon>
        <taxon>Corynebacterium</taxon>
    </lineage>
</organism>
<feature type="transmembrane region" description="Helical" evidence="1">
    <location>
        <begin position="164"/>
        <end position="185"/>
    </location>
</feature>
<feature type="transmembrane region" description="Helical" evidence="1">
    <location>
        <begin position="68"/>
        <end position="86"/>
    </location>
</feature>
<comment type="caution">
    <text evidence="2">The sequence shown here is derived from an EMBL/GenBank/DDBJ whole genome shotgun (WGS) entry which is preliminary data.</text>
</comment>
<feature type="transmembrane region" description="Helical" evidence="1">
    <location>
        <begin position="129"/>
        <end position="152"/>
    </location>
</feature>
<keyword evidence="1" id="KW-0472">Membrane</keyword>
<reference evidence="2 3" key="1">
    <citation type="submission" date="2017-11" db="EMBL/GenBank/DDBJ databases">
        <title>Infants hospitalized years apart are colonized by the same room-sourced microbial strains.</title>
        <authorList>
            <person name="Brooks B."/>
            <person name="Olm M.R."/>
            <person name="Firek B.A."/>
            <person name="Baker R."/>
            <person name="Thomas B.C."/>
            <person name="Morowitz M.J."/>
            <person name="Banfield J.F."/>
        </authorList>
    </citation>
    <scope>NUCLEOTIDE SEQUENCE [LARGE SCALE GENOMIC DNA]</scope>
    <source>
        <strain evidence="2">S2_012_000_R3_87</strain>
    </source>
</reference>